<dbReference type="OrthoDB" id="9803943at2"/>
<reference evidence="4 5" key="1">
    <citation type="submission" date="2019-03" db="EMBL/GenBank/DDBJ databases">
        <authorList>
            <person name="Kim M.K.M."/>
        </authorList>
    </citation>
    <scope>NUCLEOTIDE SEQUENCE [LARGE SCALE GENOMIC DNA]</scope>
    <source>
        <strain evidence="4 5">18JY21-1</strain>
    </source>
</reference>
<evidence type="ECO:0000259" key="3">
    <source>
        <dbReference type="PROSITE" id="PS50075"/>
    </source>
</evidence>
<evidence type="ECO:0000313" key="4">
    <source>
        <dbReference type="EMBL" id="TCZ77175.1"/>
    </source>
</evidence>
<dbReference type="PROSITE" id="PS50075">
    <property type="entry name" value="CARRIER"/>
    <property type="match status" value="1"/>
</dbReference>
<keyword evidence="5" id="KW-1185">Reference proteome</keyword>
<feature type="domain" description="Carrier" evidence="3">
    <location>
        <begin position="1"/>
        <end position="86"/>
    </location>
</feature>
<dbReference type="AlphaFoldDB" id="A0A4R4EGB3"/>
<dbReference type="InterPro" id="IPR009081">
    <property type="entry name" value="PP-bd_ACP"/>
</dbReference>
<dbReference type="SUPFAM" id="SSF47336">
    <property type="entry name" value="ACP-like"/>
    <property type="match status" value="1"/>
</dbReference>
<evidence type="ECO:0000256" key="1">
    <source>
        <dbReference type="ARBA" id="ARBA00022450"/>
    </source>
</evidence>
<evidence type="ECO:0000313" key="5">
    <source>
        <dbReference type="Proteomes" id="UP000295418"/>
    </source>
</evidence>
<gene>
    <name evidence="4" type="ORF">E0485_11990</name>
</gene>
<keyword evidence="1" id="KW-0596">Phosphopantetheine</keyword>
<dbReference type="InterPro" id="IPR006162">
    <property type="entry name" value="Ppantetheine_attach_site"/>
</dbReference>
<proteinExistence type="predicted"/>
<protein>
    <submittedName>
        <fullName evidence="4">Acyl carrier protein</fullName>
    </submittedName>
</protein>
<dbReference type="EMBL" id="SKFG01000010">
    <property type="protein sequence ID" value="TCZ77175.1"/>
    <property type="molecule type" value="Genomic_DNA"/>
</dbReference>
<sequence length="90" mass="10136">MDLEKQILEMIIERLDLVDIDVNGVDYDAPLFASFDDERIGLQLDSVDALELVVGINEKFGVKIGDEDMAIFRSISTIADFIREKTESLV</sequence>
<dbReference type="Proteomes" id="UP000295418">
    <property type="component" value="Unassembled WGS sequence"/>
</dbReference>
<dbReference type="InterPro" id="IPR036736">
    <property type="entry name" value="ACP-like_sf"/>
</dbReference>
<name>A0A4R4EGB3_9BACL</name>
<dbReference type="Pfam" id="PF00550">
    <property type="entry name" value="PP-binding"/>
    <property type="match status" value="1"/>
</dbReference>
<accession>A0A4R4EGB3</accession>
<keyword evidence="2" id="KW-0597">Phosphoprotein</keyword>
<organism evidence="4 5">
    <name type="scientific">Paenibacillus albiflavus</name>
    <dbReference type="NCBI Taxonomy" id="2545760"/>
    <lineage>
        <taxon>Bacteria</taxon>
        <taxon>Bacillati</taxon>
        <taxon>Bacillota</taxon>
        <taxon>Bacilli</taxon>
        <taxon>Bacillales</taxon>
        <taxon>Paenibacillaceae</taxon>
        <taxon>Paenibacillus</taxon>
    </lineage>
</organism>
<dbReference type="RefSeq" id="WP_132418276.1">
    <property type="nucleotide sequence ID" value="NZ_SKFG01000010.1"/>
</dbReference>
<dbReference type="Gene3D" id="1.10.1200.10">
    <property type="entry name" value="ACP-like"/>
    <property type="match status" value="1"/>
</dbReference>
<evidence type="ECO:0000256" key="2">
    <source>
        <dbReference type="ARBA" id="ARBA00022553"/>
    </source>
</evidence>
<dbReference type="PROSITE" id="PS00012">
    <property type="entry name" value="PHOSPHOPANTETHEINE"/>
    <property type="match status" value="1"/>
</dbReference>
<comment type="caution">
    <text evidence="4">The sequence shown here is derived from an EMBL/GenBank/DDBJ whole genome shotgun (WGS) entry which is preliminary data.</text>
</comment>